<gene>
    <name evidence="1" type="ORF">F1559_004065</name>
</gene>
<comment type="caution">
    <text evidence="1">The sequence shown here is derived from an EMBL/GenBank/DDBJ whole genome shotgun (WGS) entry which is preliminary data.</text>
</comment>
<proteinExistence type="predicted"/>
<protein>
    <submittedName>
        <fullName evidence="1">Uncharacterized protein</fullName>
    </submittedName>
</protein>
<keyword evidence="2" id="KW-1185">Reference proteome</keyword>
<evidence type="ECO:0000313" key="2">
    <source>
        <dbReference type="Proteomes" id="UP000530660"/>
    </source>
</evidence>
<accession>A0A7J7II10</accession>
<dbReference type="Proteomes" id="UP000530660">
    <property type="component" value="Unassembled WGS sequence"/>
</dbReference>
<organism evidence="1 2">
    <name type="scientific">Cyanidiococcus yangmingshanensis</name>
    <dbReference type="NCBI Taxonomy" id="2690220"/>
    <lineage>
        <taxon>Eukaryota</taxon>
        <taxon>Rhodophyta</taxon>
        <taxon>Bangiophyceae</taxon>
        <taxon>Cyanidiales</taxon>
        <taxon>Cyanidiaceae</taxon>
        <taxon>Cyanidiococcus</taxon>
    </lineage>
</organism>
<dbReference type="OrthoDB" id="10597534at2759"/>
<sequence length="192" mass="21182">MIWEIQLQVSVQAMDLSESDQTIAIGIPHQFQIVNGETLKTQWNCNLERSPRTIYSEHKRLADLHWTCACFVDPQKPALVLGAHANGPIFLFDTRQTQVARTLELSSREASRANALSGFAKAYEILPDCPSGPVRLCAPTKTATHPLTSTVLALTRVPQRHSTVLASTDDGMMLSLDLLRDQASMLLKASSQ</sequence>
<reference evidence="1 2" key="1">
    <citation type="journal article" date="2020" name="J. Phycol.">
        <title>Comparative genome analysis reveals Cyanidiococcus gen. nov., a new extremophilic red algal genus sister to Cyanidioschyzon (Cyanidioschyzonaceae, Rhodophyta).</title>
        <authorList>
            <person name="Liu S.-L."/>
            <person name="Chiang Y.-R."/>
            <person name="Yoon H.S."/>
            <person name="Fu H.-Y."/>
        </authorList>
    </citation>
    <scope>NUCLEOTIDE SEQUENCE [LARGE SCALE GENOMIC DNA]</scope>
    <source>
        <strain evidence="1 2">THAL066</strain>
    </source>
</reference>
<name>A0A7J7II10_9RHOD</name>
<dbReference type="EMBL" id="VWRR01000011">
    <property type="protein sequence ID" value="KAF6002299.1"/>
    <property type="molecule type" value="Genomic_DNA"/>
</dbReference>
<dbReference type="AlphaFoldDB" id="A0A7J7II10"/>
<evidence type="ECO:0000313" key="1">
    <source>
        <dbReference type="EMBL" id="KAF6002299.1"/>
    </source>
</evidence>